<evidence type="ECO:0000256" key="4">
    <source>
        <dbReference type="ARBA" id="ARBA00022692"/>
    </source>
</evidence>
<organism evidence="9 10">
    <name type="scientific">Vigna radiata var. radiata</name>
    <name type="common">Mung bean</name>
    <name type="synonym">Phaseolus aureus</name>
    <dbReference type="NCBI Taxonomy" id="3916"/>
    <lineage>
        <taxon>Eukaryota</taxon>
        <taxon>Viridiplantae</taxon>
        <taxon>Streptophyta</taxon>
        <taxon>Embryophyta</taxon>
        <taxon>Tracheophyta</taxon>
        <taxon>Spermatophyta</taxon>
        <taxon>Magnoliopsida</taxon>
        <taxon>eudicotyledons</taxon>
        <taxon>Gunneridae</taxon>
        <taxon>Pentapetalae</taxon>
        <taxon>rosids</taxon>
        <taxon>fabids</taxon>
        <taxon>Fabales</taxon>
        <taxon>Fabaceae</taxon>
        <taxon>Papilionoideae</taxon>
        <taxon>50 kb inversion clade</taxon>
        <taxon>NPAAA clade</taxon>
        <taxon>indigoferoid/millettioid clade</taxon>
        <taxon>Phaseoleae</taxon>
        <taxon>Vigna</taxon>
    </lineage>
</organism>
<evidence type="ECO:0000256" key="8">
    <source>
        <dbReference type="SAM" id="Phobius"/>
    </source>
</evidence>
<feature type="transmembrane region" description="Helical" evidence="8">
    <location>
        <begin position="75"/>
        <end position="96"/>
    </location>
</feature>
<dbReference type="Pfam" id="PF06699">
    <property type="entry name" value="PIG-F"/>
    <property type="match status" value="1"/>
</dbReference>
<evidence type="ECO:0000256" key="2">
    <source>
        <dbReference type="ARBA" id="ARBA00004687"/>
    </source>
</evidence>
<proteinExistence type="predicted"/>
<dbReference type="Proteomes" id="UP000087766">
    <property type="component" value="Chromosome 3"/>
</dbReference>
<feature type="transmembrane region" description="Helical" evidence="8">
    <location>
        <begin position="213"/>
        <end position="233"/>
    </location>
</feature>
<dbReference type="OrthoDB" id="17366at2759"/>
<evidence type="ECO:0000256" key="6">
    <source>
        <dbReference type="ARBA" id="ARBA00022989"/>
    </source>
</evidence>
<keyword evidence="6 8" id="KW-1133">Transmembrane helix</keyword>
<dbReference type="RefSeq" id="XP_014495160.2">
    <property type="nucleotide sequence ID" value="XM_014639674.2"/>
</dbReference>
<keyword evidence="5" id="KW-0256">Endoplasmic reticulum</keyword>
<feature type="transmembrane region" description="Helical" evidence="8">
    <location>
        <begin position="108"/>
        <end position="126"/>
    </location>
</feature>
<reference evidence="10" key="2">
    <citation type="submission" date="2025-08" db="UniProtKB">
        <authorList>
            <consortium name="RefSeq"/>
        </authorList>
    </citation>
    <scope>IDENTIFICATION</scope>
    <source>
        <tissue evidence="10">Leaf</tissue>
    </source>
</reference>
<keyword evidence="9" id="KW-1185">Reference proteome</keyword>
<dbReference type="KEGG" id="vra:106757086"/>
<evidence type="ECO:0000256" key="7">
    <source>
        <dbReference type="ARBA" id="ARBA00023136"/>
    </source>
</evidence>
<keyword evidence="4 8" id="KW-0812">Transmembrane</keyword>
<dbReference type="STRING" id="3916.A0A1S3TN07"/>
<comment type="subcellular location">
    <subcellularLocation>
        <location evidence="1">Endoplasmic reticulum membrane</location>
        <topology evidence="1">Multi-pass membrane protein</topology>
    </subcellularLocation>
</comment>
<accession>A0A1S3TN07</accession>
<dbReference type="GeneID" id="106757086"/>
<evidence type="ECO:0000256" key="5">
    <source>
        <dbReference type="ARBA" id="ARBA00022824"/>
    </source>
</evidence>
<dbReference type="GO" id="GO:0005789">
    <property type="term" value="C:endoplasmic reticulum membrane"/>
    <property type="evidence" value="ECO:0007669"/>
    <property type="project" value="UniProtKB-SubCell"/>
</dbReference>
<evidence type="ECO:0000313" key="10">
    <source>
        <dbReference type="RefSeq" id="XP_014495160.2"/>
    </source>
</evidence>
<dbReference type="GO" id="GO:0006506">
    <property type="term" value="P:GPI anchor biosynthetic process"/>
    <property type="evidence" value="ECO:0007669"/>
    <property type="project" value="UniProtKB-UniPathway"/>
</dbReference>
<feature type="transmembrane region" description="Helical" evidence="8">
    <location>
        <begin position="253"/>
        <end position="271"/>
    </location>
</feature>
<feature type="transmembrane region" description="Helical" evidence="8">
    <location>
        <begin position="138"/>
        <end position="160"/>
    </location>
</feature>
<gene>
    <name evidence="10" type="primary">LOC106757086</name>
</gene>
<evidence type="ECO:0000256" key="1">
    <source>
        <dbReference type="ARBA" id="ARBA00004477"/>
    </source>
</evidence>
<keyword evidence="3" id="KW-0337">GPI-anchor biosynthesis</keyword>
<sequence length="279" mass="30811">MLEDIRIYMMRWATNRIVLALRVSSYRENLKFNSIQIFILRRSSSMDRRKSSGKTTASKASTVGASPSISVSEAFIVNALCVIGLAFAFWAANTVFSIDLVSHPSLTLFLISIAELPIVILLYSRYRLNPQQCSYLRAVGRGVLGVPVGALLNFLGAIALGAPVKFQYLPKTINWAVMMSVFTTVPASCVLGSSWADWRRIFAQTKPNGSIEYLICLPAHGAVIGAWFGAWPMPLDWERPWQEWPISVSYGTIAGYLVALVASLGFVLACLRSLHIKSE</sequence>
<dbReference type="UniPathway" id="UPA00196"/>
<keyword evidence="7 8" id="KW-0472">Membrane</keyword>
<name>A0A1S3TN07_VIGRR</name>
<dbReference type="AlphaFoldDB" id="A0A1S3TN07"/>
<evidence type="ECO:0000313" key="9">
    <source>
        <dbReference type="Proteomes" id="UP000087766"/>
    </source>
</evidence>
<dbReference type="InterPro" id="IPR009580">
    <property type="entry name" value="GPI_biosynthesis_protein_Pig-F"/>
</dbReference>
<comment type="pathway">
    <text evidence="2">Glycolipid biosynthesis; glycosylphosphatidylinositol-anchor biosynthesis.</text>
</comment>
<protein>
    <submittedName>
        <fullName evidence="10">Uncharacterized protein LOC106757086</fullName>
    </submittedName>
</protein>
<evidence type="ECO:0000256" key="3">
    <source>
        <dbReference type="ARBA" id="ARBA00022502"/>
    </source>
</evidence>
<reference evidence="9" key="1">
    <citation type="journal article" date="2014" name="Nat. Commun.">
        <title>Genome sequence of mungbean and insights into evolution within Vigna species.</title>
        <authorList>
            <person name="Kang Y.J."/>
            <person name="Kim S.K."/>
            <person name="Kim M.Y."/>
            <person name="Lestari P."/>
            <person name="Kim K.H."/>
            <person name="Ha B.K."/>
            <person name="Jun T.H."/>
            <person name="Hwang W.J."/>
            <person name="Lee T."/>
            <person name="Lee J."/>
            <person name="Shim S."/>
            <person name="Yoon M.Y."/>
            <person name="Jang Y.E."/>
            <person name="Han K.S."/>
            <person name="Taeprayoon P."/>
            <person name="Yoon N."/>
            <person name="Somta P."/>
            <person name="Tanya P."/>
            <person name="Kim K.S."/>
            <person name="Gwag J.G."/>
            <person name="Moon J.K."/>
            <person name="Lee Y.H."/>
            <person name="Park B.S."/>
            <person name="Bombarely A."/>
            <person name="Doyle J.J."/>
            <person name="Jackson S.A."/>
            <person name="Schafleitner R."/>
            <person name="Srinives P."/>
            <person name="Varshney R.K."/>
            <person name="Lee S.H."/>
        </authorList>
    </citation>
    <scope>NUCLEOTIDE SEQUENCE [LARGE SCALE GENOMIC DNA]</scope>
    <source>
        <strain evidence="9">cv. VC1973A</strain>
    </source>
</reference>
<feature type="transmembrane region" description="Helical" evidence="8">
    <location>
        <begin position="172"/>
        <end position="192"/>
    </location>
</feature>